<feature type="domain" description="Peptidase S1" evidence="5">
    <location>
        <begin position="1"/>
        <end position="101"/>
    </location>
</feature>
<dbReference type="PROSITE" id="PS00135">
    <property type="entry name" value="TRYPSIN_SER"/>
    <property type="match status" value="1"/>
</dbReference>
<dbReference type="GO" id="GO:0004252">
    <property type="term" value="F:serine-type endopeptidase activity"/>
    <property type="evidence" value="ECO:0007669"/>
    <property type="project" value="InterPro"/>
</dbReference>
<dbReference type="InterPro" id="IPR001254">
    <property type="entry name" value="Trypsin_dom"/>
</dbReference>
<evidence type="ECO:0000313" key="7">
    <source>
        <dbReference type="Proteomes" id="UP000188320"/>
    </source>
</evidence>
<evidence type="ECO:0000256" key="4">
    <source>
        <dbReference type="ARBA" id="ARBA00022801"/>
    </source>
</evidence>
<proteinExistence type="predicted"/>
<evidence type="ECO:0000259" key="5">
    <source>
        <dbReference type="PROSITE" id="PS50240"/>
    </source>
</evidence>
<dbReference type="Gene3D" id="2.40.10.10">
    <property type="entry name" value="Trypsin-like serine proteases"/>
    <property type="match status" value="1"/>
</dbReference>
<keyword evidence="7" id="KW-1185">Reference proteome</keyword>
<dbReference type="PANTHER" id="PTHR24264">
    <property type="entry name" value="TRYPSIN-RELATED"/>
    <property type="match status" value="1"/>
</dbReference>
<dbReference type="InterPro" id="IPR050127">
    <property type="entry name" value="Serine_Proteases_S1"/>
</dbReference>
<gene>
    <name evidence="6" type="ORF">AX774_g3315</name>
</gene>
<evidence type="ECO:0000256" key="3">
    <source>
        <dbReference type="ARBA" id="ARBA00022670"/>
    </source>
</evidence>
<dbReference type="GO" id="GO:0005615">
    <property type="term" value="C:extracellular space"/>
    <property type="evidence" value="ECO:0007669"/>
    <property type="project" value="TreeGrafter"/>
</dbReference>
<dbReference type="AlphaFoldDB" id="A0A1R1PQC4"/>
<sequence length="132" mass="14866">MVKDPKICEPARANFVNNNEDYICIANGEKGKDTCYGDSGGPVYSRSQDEKYNLLLGLTSYGETTSNKKSDIYRPLCAVSDTFGFYTRVGYYIDFIAALTNNKRDYYTIDQTKSTRGILNRYNSAESAIIIM</sequence>
<dbReference type="InterPro" id="IPR033116">
    <property type="entry name" value="TRYPSIN_SER"/>
</dbReference>
<reference evidence="7" key="1">
    <citation type="submission" date="2017-01" db="EMBL/GenBank/DDBJ databases">
        <authorList>
            <person name="Wang Y."/>
            <person name="White M."/>
            <person name="Kvist S."/>
            <person name="Moncalvo J.-M."/>
        </authorList>
    </citation>
    <scope>NUCLEOTIDE SEQUENCE [LARGE SCALE GENOMIC DNA]</scope>
    <source>
        <strain evidence="7">COL-18-3</strain>
    </source>
</reference>
<keyword evidence="3" id="KW-0645">Protease</keyword>
<dbReference type="PANTHER" id="PTHR24264:SF65">
    <property type="entry name" value="SRCR DOMAIN-CONTAINING PROTEIN"/>
    <property type="match status" value="1"/>
</dbReference>
<dbReference type="PROSITE" id="PS50240">
    <property type="entry name" value="TRYPSIN_DOM"/>
    <property type="match status" value="1"/>
</dbReference>
<dbReference type="Pfam" id="PF00089">
    <property type="entry name" value="Trypsin"/>
    <property type="match status" value="1"/>
</dbReference>
<dbReference type="InterPro" id="IPR043504">
    <property type="entry name" value="Peptidase_S1_PA_chymotrypsin"/>
</dbReference>
<dbReference type="InterPro" id="IPR009003">
    <property type="entry name" value="Peptidase_S1_PA"/>
</dbReference>
<dbReference type="EMBL" id="LSSK01000484">
    <property type="protein sequence ID" value="OMH83185.1"/>
    <property type="molecule type" value="Genomic_DNA"/>
</dbReference>
<dbReference type="OrthoDB" id="6380398at2759"/>
<evidence type="ECO:0000313" key="6">
    <source>
        <dbReference type="EMBL" id="OMH83185.1"/>
    </source>
</evidence>
<keyword evidence="4" id="KW-0378">Hydrolase</keyword>
<evidence type="ECO:0000256" key="2">
    <source>
        <dbReference type="ARBA" id="ARBA00022525"/>
    </source>
</evidence>
<organism evidence="6 7">
    <name type="scientific">Zancudomyces culisetae</name>
    <name type="common">Gut fungus</name>
    <name type="synonym">Smittium culisetae</name>
    <dbReference type="NCBI Taxonomy" id="1213189"/>
    <lineage>
        <taxon>Eukaryota</taxon>
        <taxon>Fungi</taxon>
        <taxon>Fungi incertae sedis</taxon>
        <taxon>Zoopagomycota</taxon>
        <taxon>Kickxellomycotina</taxon>
        <taxon>Harpellomycetes</taxon>
        <taxon>Harpellales</taxon>
        <taxon>Legeriomycetaceae</taxon>
        <taxon>Zancudomyces</taxon>
    </lineage>
</organism>
<dbReference type="Proteomes" id="UP000188320">
    <property type="component" value="Unassembled WGS sequence"/>
</dbReference>
<keyword evidence="2" id="KW-0964">Secreted</keyword>
<evidence type="ECO:0000256" key="1">
    <source>
        <dbReference type="ARBA" id="ARBA00004613"/>
    </source>
</evidence>
<comment type="caution">
    <text evidence="6">The sequence shown here is derived from an EMBL/GenBank/DDBJ whole genome shotgun (WGS) entry which is preliminary data.</text>
</comment>
<accession>A0A1R1PQC4</accession>
<protein>
    <submittedName>
        <fullName evidence="6">Clotting factor B</fullName>
    </submittedName>
</protein>
<name>A0A1R1PQC4_ZANCU</name>
<comment type="subcellular location">
    <subcellularLocation>
        <location evidence="1">Secreted</location>
    </subcellularLocation>
</comment>
<dbReference type="SUPFAM" id="SSF50494">
    <property type="entry name" value="Trypsin-like serine proteases"/>
    <property type="match status" value="1"/>
</dbReference>
<dbReference type="GO" id="GO:0006508">
    <property type="term" value="P:proteolysis"/>
    <property type="evidence" value="ECO:0007669"/>
    <property type="project" value="UniProtKB-KW"/>
</dbReference>